<reference evidence="2" key="1">
    <citation type="journal article" date="2005" name="PLoS Biol.">
        <title>The genomes of Oryza sativa: a history of duplications.</title>
        <authorList>
            <person name="Yu J."/>
            <person name="Wang J."/>
            <person name="Lin W."/>
            <person name="Li S."/>
            <person name="Li H."/>
            <person name="Zhou J."/>
            <person name="Ni P."/>
            <person name="Dong W."/>
            <person name="Hu S."/>
            <person name="Zeng C."/>
            <person name="Zhang J."/>
            <person name="Zhang Y."/>
            <person name="Li R."/>
            <person name="Xu Z."/>
            <person name="Li S."/>
            <person name="Li X."/>
            <person name="Zheng H."/>
            <person name="Cong L."/>
            <person name="Lin L."/>
            <person name="Yin J."/>
            <person name="Geng J."/>
            <person name="Li G."/>
            <person name="Shi J."/>
            <person name="Liu J."/>
            <person name="Lv H."/>
            <person name="Li J."/>
            <person name="Wang J."/>
            <person name="Deng Y."/>
            <person name="Ran L."/>
            <person name="Shi X."/>
            <person name="Wang X."/>
            <person name="Wu Q."/>
            <person name="Li C."/>
            <person name="Ren X."/>
            <person name="Wang J."/>
            <person name="Wang X."/>
            <person name="Li D."/>
            <person name="Liu D."/>
            <person name="Zhang X."/>
            <person name="Ji Z."/>
            <person name="Zhao W."/>
            <person name="Sun Y."/>
            <person name="Zhang Z."/>
            <person name="Bao J."/>
            <person name="Han Y."/>
            <person name="Dong L."/>
            <person name="Ji J."/>
            <person name="Chen P."/>
            <person name="Wu S."/>
            <person name="Liu J."/>
            <person name="Xiao Y."/>
            <person name="Bu D."/>
            <person name="Tan J."/>
            <person name="Yang L."/>
            <person name="Ye C."/>
            <person name="Zhang J."/>
            <person name="Xu J."/>
            <person name="Zhou Y."/>
            <person name="Yu Y."/>
            <person name="Zhang B."/>
            <person name="Zhuang S."/>
            <person name="Wei H."/>
            <person name="Liu B."/>
            <person name="Lei M."/>
            <person name="Yu H."/>
            <person name="Li Y."/>
            <person name="Xu H."/>
            <person name="Wei S."/>
            <person name="He X."/>
            <person name="Fang L."/>
            <person name="Zhang Z."/>
            <person name="Zhang Y."/>
            <person name="Huang X."/>
            <person name="Su Z."/>
            <person name="Tong W."/>
            <person name="Li J."/>
            <person name="Tong Z."/>
            <person name="Li S."/>
            <person name="Ye J."/>
            <person name="Wang L."/>
            <person name="Fang L."/>
            <person name="Lei T."/>
            <person name="Chen C."/>
            <person name="Chen H."/>
            <person name="Xu Z."/>
            <person name="Li H."/>
            <person name="Huang H."/>
            <person name="Zhang F."/>
            <person name="Xu H."/>
            <person name="Li N."/>
            <person name="Zhao C."/>
            <person name="Li S."/>
            <person name="Dong L."/>
            <person name="Huang Y."/>
            <person name="Li L."/>
            <person name="Xi Y."/>
            <person name="Qi Q."/>
            <person name="Li W."/>
            <person name="Zhang B."/>
            <person name="Hu W."/>
            <person name="Zhang Y."/>
            <person name="Tian X."/>
            <person name="Jiao Y."/>
            <person name="Liang X."/>
            <person name="Jin J."/>
            <person name="Gao L."/>
            <person name="Zheng W."/>
            <person name="Hao B."/>
            <person name="Liu S."/>
            <person name="Wang W."/>
            <person name="Yuan L."/>
            <person name="Cao M."/>
            <person name="McDermott J."/>
            <person name="Samudrala R."/>
            <person name="Wang J."/>
            <person name="Wong G.K."/>
            <person name="Yang H."/>
        </authorList>
    </citation>
    <scope>NUCLEOTIDE SEQUENCE [LARGE SCALE GENOMIC DNA]</scope>
</reference>
<reference evidence="2" key="2">
    <citation type="submission" date="2008-12" db="EMBL/GenBank/DDBJ databases">
        <title>Improved gene annotation of the rice (Oryza sativa) genomes.</title>
        <authorList>
            <person name="Wang J."/>
            <person name="Li R."/>
            <person name="Fan W."/>
            <person name="Huang Q."/>
            <person name="Zhang J."/>
            <person name="Zhou Y."/>
            <person name="Hu Y."/>
            <person name="Zi S."/>
            <person name="Li J."/>
            <person name="Ni P."/>
            <person name="Zheng H."/>
            <person name="Zhang Y."/>
            <person name="Zhao M."/>
            <person name="Hao Q."/>
            <person name="McDermott J."/>
            <person name="Samudrala R."/>
            <person name="Kristiansen K."/>
            <person name="Wong G.K.-S."/>
        </authorList>
    </citation>
    <scope>NUCLEOTIDE SEQUENCE</scope>
</reference>
<dbReference type="Proteomes" id="UP000007752">
    <property type="component" value="Chromosome 1"/>
</dbReference>
<accession>A0A8J8XBK2</accession>
<evidence type="ECO:0000313" key="2">
    <source>
        <dbReference type="EMBL" id="EEE54701.1"/>
    </source>
</evidence>
<feature type="compositionally biased region" description="Basic and acidic residues" evidence="1">
    <location>
        <begin position="38"/>
        <end position="55"/>
    </location>
</feature>
<evidence type="ECO:0000256" key="1">
    <source>
        <dbReference type="SAM" id="MobiDB-lite"/>
    </source>
</evidence>
<protein>
    <submittedName>
        <fullName evidence="2">Uncharacterized protein</fullName>
    </submittedName>
</protein>
<dbReference type="EMBL" id="CM000138">
    <property type="protein sequence ID" value="EEE54701.1"/>
    <property type="molecule type" value="Genomic_DNA"/>
</dbReference>
<feature type="compositionally biased region" description="Gly residues" evidence="1">
    <location>
        <begin position="60"/>
        <end position="70"/>
    </location>
</feature>
<feature type="region of interest" description="Disordered" evidence="1">
    <location>
        <begin position="38"/>
        <end position="78"/>
    </location>
</feature>
<dbReference type="AlphaFoldDB" id="A0A8J8XBK2"/>
<proteinExistence type="predicted"/>
<organism evidence="2">
    <name type="scientific">Oryza sativa subsp. japonica</name>
    <name type="common">Rice</name>
    <dbReference type="NCBI Taxonomy" id="39947"/>
    <lineage>
        <taxon>Eukaryota</taxon>
        <taxon>Viridiplantae</taxon>
        <taxon>Streptophyta</taxon>
        <taxon>Embryophyta</taxon>
        <taxon>Tracheophyta</taxon>
        <taxon>Spermatophyta</taxon>
        <taxon>Magnoliopsida</taxon>
        <taxon>Liliopsida</taxon>
        <taxon>Poales</taxon>
        <taxon>Poaceae</taxon>
        <taxon>BOP clade</taxon>
        <taxon>Oryzoideae</taxon>
        <taxon>Oryzeae</taxon>
        <taxon>Oryzinae</taxon>
        <taxon>Oryza</taxon>
        <taxon>Oryza sativa</taxon>
    </lineage>
</organism>
<gene>
    <name evidence="2" type="ORF">OsJ_02019</name>
</gene>
<sequence length="143" mass="14623">MLNSPTAPAWEIITSMHHRLLMGHPPCAAASIGVGGGRDEVPAQLRREGSGHDNDLNATEGGGPWRGGGHASPPVRPAFAKGKPVAAVVEEETALQLLARGHGARSSSATRHVEEDPRVVEAVAGVAAGAGAPPLAVAWGCRR</sequence>
<name>A0A8J8XBK2_ORYSJ</name>